<evidence type="ECO:0000259" key="2">
    <source>
        <dbReference type="Pfam" id="PF18911"/>
    </source>
</evidence>
<proteinExistence type="predicted"/>
<feature type="domain" description="PKD" evidence="2">
    <location>
        <begin position="254"/>
        <end position="331"/>
    </location>
</feature>
<organism evidence="3">
    <name type="scientific">uncultured Pyrinomonadaceae bacterium</name>
    <dbReference type="NCBI Taxonomy" id="2283094"/>
    <lineage>
        <taxon>Bacteria</taxon>
        <taxon>Pseudomonadati</taxon>
        <taxon>Acidobacteriota</taxon>
        <taxon>Blastocatellia</taxon>
        <taxon>Blastocatellales</taxon>
        <taxon>Pyrinomonadaceae</taxon>
        <taxon>environmental samples</taxon>
    </lineage>
</organism>
<dbReference type="InterPro" id="IPR016047">
    <property type="entry name" value="M23ase_b-sheet_dom"/>
</dbReference>
<gene>
    <name evidence="3" type="ORF">AVDCRST_MAG74-2385</name>
</gene>
<dbReference type="InterPro" id="IPR000601">
    <property type="entry name" value="PKD_dom"/>
</dbReference>
<feature type="domain" description="M23ase beta-sheet core" evidence="1">
    <location>
        <begin position="135"/>
        <end position="198"/>
    </location>
</feature>
<dbReference type="InterPro" id="IPR013783">
    <property type="entry name" value="Ig-like_fold"/>
</dbReference>
<dbReference type="InterPro" id="IPR011055">
    <property type="entry name" value="Dup_hybrid_motif"/>
</dbReference>
<dbReference type="Gene3D" id="2.60.40.10">
    <property type="entry name" value="Immunoglobulins"/>
    <property type="match status" value="2"/>
</dbReference>
<dbReference type="SUPFAM" id="SSF49299">
    <property type="entry name" value="PKD domain"/>
    <property type="match status" value="1"/>
</dbReference>
<dbReference type="InterPro" id="IPR035986">
    <property type="entry name" value="PKD_dom_sf"/>
</dbReference>
<dbReference type="Gene3D" id="2.70.70.10">
    <property type="entry name" value="Glucose Permease (Domain IIA)"/>
    <property type="match status" value="1"/>
</dbReference>
<evidence type="ECO:0000313" key="3">
    <source>
        <dbReference type="EMBL" id="CAA9412702.1"/>
    </source>
</evidence>
<dbReference type="CDD" id="cd00146">
    <property type="entry name" value="PKD"/>
    <property type="match status" value="1"/>
</dbReference>
<dbReference type="CDD" id="cd12797">
    <property type="entry name" value="M23_peptidase"/>
    <property type="match status" value="1"/>
</dbReference>
<accession>A0A6J4PJJ1</accession>
<name>A0A6J4PJJ1_9BACT</name>
<reference evidence="3" key="1">
    <citation type="submission" date="2020-02" db="EMBL/GenBank/DDBJ databases">
        <authorList>
            <person name="Meier V. D."/>
        </authorList>
    </citation>
    <scope>NUCLEOTIDE SEQUENCE</scope>
    <source>
        <strain evidence="3">AVDCRST_MAG74</strain>
    </source>
</reference>
<dbReference type="AlphaFoldDB" id="A0A6J4PJJ1"/>
<dbReference type="EMBL" id="CADCUR010000221">
    <property type="protein sequence ID" value="CAA9412702.1"/>
    <property type="molecule type" value="Genomic_DNA"/>
</dbReference>
<evidence type="ECO:0000259" key="1">
    <source>
        <dbReference type="Pfam" id="PF01551"/>
    </source>
</evidence>
<dbReference type="Pfam" id="PF18911">
    <property type="entry name" value="PKD_4"/>
    <property type="match status" value="2"/>
</dbReference>
<sequence length="687" mass="71067">MKSILLTKNYVRVLTLIVITALYFASFNSFGSNTVKAHHSFTISSGIYRIPYANGTDVTANNDHHNHPNVLNRVDLGGGDLSTIVAAASGTIRGLVDKNGDYNERGDGLAADGTTPQDDALEHSCLDSNTVVGDCSDYNNYVWIEHPNGEWTKYTHFATGSVTANGWEVGDTILVGQALGLQSDVGSADGSHLHFEVAAVPDGAPSPPFSALGGFVSGSWNVVTFVCFGEDNGDDNNDNLYTDGESYVAGPCTNTAPTADAGGPYQVNEGSVVQLDGTGSNDPENALLTYTWSPGTTLDNASSATPSYTAVDDAATDLTLTVSDVGGDVSAGSALTDSDTATVTVLNVAPTVNALGDNINEGVAATVRATFTDPGTQDTHTATINWNDGSAPQNVSVAQLASGVSRVYGDNGVYNVLITVTDDDGGAGFDIATVTVANLDPTVSLDTSDAVSFPGGNYLIVESGTALSSSAQGSDPGSDDLKFTWAAGGVKTYFNNGISADLPKSPLGTFPFLASDSNDALYASVGVEDVSVVLADDDGGSDNASANVIVTGTAQQTQGMGWWKHQYSGNGSPHIDTATALGYLEIVNAVSGVFSETVLVVTTADVHAVLSPNGGDRRANARAELMRAWLQFASGAIDWDSTVSLQSGSVDFLVLMAASETTISNPAATNAELQAVERNLSRVRHGE</sequence>
<dbReference type="Pfam" id="PF01551">
    <property type="entry name" value="Peptidase_M23"/>
    <property type="match status" value="1"/>
</dbReference>
<feature type="domain" description="PKD" evidence="2">
    <location>
        <begin position="347"/>
        <end position="436"/>
    </location>
</feature>
<dbReference type="SUPFAM" id="SSF51261">
    <property type="entry name" value="Duplicated hybrid motif"/>
    <property type="match status" value="1"/>
</dbReference>
<protein>
    <submittedName>
        <fullName evidence="3">Uncharacterized protein</fullName>
    </submittedName>
</protein>